<keyword evidence="4" id="KW-1185">Reference proteome</keyword>
<evidence type="ECO:0000313" key="3">
    <source>
        <dbReference type="EMBL" id="MDN4523297.1"/>
    </source>
</evidence>
<name>A0ABT8HRA0_9BACL</name>
<evidence type="ECO:0000259" key="1">
    <source>
        <dbReference type="PROSITE" id="PS50943"/>
    </source>
</evidence>
<protein>
    <submittedName>
        <fullName evidence="3">LysM peptidoglycan-binding domain-containing protein</fullName>
    </submittedName>
</protein>
<dbReference type="InterPro" id="IPR018392">
    <property type="entry name" value="LysM"/>
</dbReference>
<feature type="domain" description="LysM" evidence="2">
    <location>
        <begin position="114"/>
        <end position="161"/>
    </location>
</feature>
<dbReference type="PROSITE" id="PS50943">
    <property type="entry name" value="HTH_CROC1"/>
    <property type="match status" value="1"/>
</dbReference>
<dbReference type="EMBL" id="JAUHTR010000001">
    <property type="protein sequence ID" value="MDN4523297.1"/>
    <property type="molecule type" value="Genomic_DNA"/>
</dbReference>
<dbReference type="RefSeq" id="WP_301164346.1">
    <property type="nucleotide sequence ID" value="NZ_JAUHTR010000001.1"/>
</dbReference>
<reference evidence="3" key="1">
    <citation type="submission" date="2023-07" db="EMBL/GenBank/DDBJ databases">
        <title>Fictibacillus sp. isolated from freshwater pond.</title>
        <authorList>
            <person name="Kirdat K."/>
            <person name="Bhat A."/>
            <person name="Mourya A."/>
            <person name="Yadav A."/>
        </authorList>
    </citation>
    <scope>NUCLEOTIDE SEQUENCE</scope>
    <source>
        <strain evidence="3">NE201</strain>
    </source>
</reference>
<dbReference type="Pfam" id="PF01476">
    <property type="entry name" value="LysM"/>
    <property type="match status" value="3"/>
</dbReference>
<dbReference type="Gene3D" id="3.10.350.10">
    <property type="entry name" value="LysM domain"/>
    <property type="match status" value="3"/>
</dbReference>
<organism evidence="3 4">
    <name type="scientific">Fictibacillus fluitans</name>
    <dbReference type="NCBI Taxonomy" id="3058422"/>
    <lineage>
        <taxon>Bacteria</taxon>
        <taxon>Bacillati</taxon>
        <taxon>Bacillota</taxon>
        <taxon>Bacilli</taxon>
        <taxon>Bacillales</taxon>
        <taxon>Fictibacillaceae</taxon>
        <taxon>Fictibacillus</taxon>
    </lineage>
</organism>
<dbReference type="Pfam" id="PF10648">
    <property type="entry name" value="Gmad2"/>
    <property type="match status" value="1"/>
</dbReference>
<dbReference type="InterPro" id="IPR018911">
    <property type="entry name" value="Gmad2_Ig-like_dom"/>
</dbReference>
<sequence>MPVITKKGFIYTVKQGDTISAIAAKYGSTVQEIETANHLFPPVTDTGLIFPGNVLVVPTSTTNSPILTYVVAAGDTLTAIAGRFQTSSDLLAGINKISDPDRITVGQNLTVPGFIYKIVSGDTLTKIAKNFGVTVSEIEIANAGRPGFQKDVIWPDYHLIIPILTSSNIFVTNPLPGSTIKSGQKVEGYARVFEAVVNYQLRDANGVIVTRERSVMSNEGAPAFGFFSATLPFDRVPTANTGVLWVYSLSAKDGSIINLVKVNVRF</sequence>
<dbReference type="Proteomes" id="UP001172721">
    <property type="component" value="Unassembled WGS sequence"/>
</dbReference>
<proteinExistence type="predicted"/>
<feature type="domain" description="LysM" evidence="2">
    <location>
        <begin position="67"/>
        <end position="111"/>
    </location>
</feature>
<dbReference type="SMART" id="SM00257">
    <property type="entry name" value="LysM"/>
    <property type="match status" value="3"/>
</dbReference>
<dbReference type="SUPFAM" id="SSF54106">
    <property type="entry name" value="LysM domain"/>
    <property type="match status" value="3"/>
</dbReference>
<comment type="caution">
    <text evidence="3">The sequence shown here is derived from an EMBL/GenBank/DDBJ whole genome shotgun (WGS) entry which is preliminary data.</text>
</comment>
<dbReference type="InterPro" id="IPR036779">
    <property type="entry name" value="LysM_dom_sf"/>
</dbReference>
<evidence type="ECO:0000313" key="4">
    <source>
        <dbReference type="Proteomes" id="UP001172721"/>
    </source>
</evidence>
<feature type="domain" description="LysM" evidence="2">
    <location>
        <begin position="9"/>
        <end position="57"/>
    </location>
</feature>
<dbReference type="PROSITE" id="PS51782">
    <property type="entry name" value="LYSM"/>
    <property type="match status" value="3"/>
</dbReference>
<dbReference type="CDD" id="cd00118">
    <property type="entry name" value="LysM"/>
    <property type="match status" value="3"/>
</dbReference>
<evidence type="ECO:0000259" key="2">
    <source>
        <dbReference type="PROSITE" id="PS51782"/>
    </source>
</evidence>
<feature type="domain" description="HTH cro/C1-type" evidence="1">
    <location>
        <begin position="117"/>
        <end position="138"/>
    </location>
</feature>
<dbReference type="InterPro" id="IPR001387">
    <property type="entry name" value="Cro/C1-type_HTH"/>
</dbReference>
<gene>
    <name evidence="3" type="ORF">QYB97_02380</name>
</gene>
<dbReference type="PANTHER" id="PTHR33734">
    <property type="entry name" value="LYSM DOMAIN-CONTAINING GPI-ANCHORED PROTEIN 2"/>
    <property type="match status" value="1"/>
</dbReference>
<dbReference type="PANTHER" id="PTHR33734:SF22">
    <property type="entry name" value="MEMBRANE-BOUND LYTIC MUREIN TRANSGLYCOSYLASE D"/>
    <property type="match status" value="1"/>
</dbReference>
<accession>A0ABT8HRA0</accession>